<dbReference type="GeneID" id="95509477"/>
<organism evidence="1 2">
    <name type="scientific">Streptomyces misionensis</name>
    <dbReference type="NCBI Taxonomy" id="67331"/>
    <lineage>
        <taxon>Bacteria</taxon>
        <taxon>Bacillati</taxon>
        <taxon>Actinomycetota</taxon>
        <taxon>Actinomycetes</taxon>
        <taxon>Kitasatosporales</taxon>
        <taxon>Streptomycetaceae</taxon>
        <taxon>Streptomyces</taxon>
    </lineage>
</organism>
<reference evidence="1 2" key="1">
    <citation type="submission" date="2016-10" db="EMBL/GenBank/DDBJ databases">
        <authorList>
            <person name="de Groot N.N."/>
        </authorList>
    </citation>
    <scope>NUCLEOTIDE SEQUENCE [LARGE SCALE GENOMIC DNA]</scope>
    <source>
        <strain evidence="1 2">DSM 40306</strain>
    </source>
</reference>
<name>A0A1H4IDW3_9ACTN</name>
<proteinExistence type="predicted"/>
<protein>
    <recommendedName>
        <fullName evidence="3">PknH-like extracellular domain-containing protein</fullName>
    </recommendedName>
</protein>
<dbReference type="EMBL" id="FNTD01000003">
    <property type="protein sequence ID" value="SEB31442.1"/>
    <property type="molecule type" value="Genomic_DNA"/>
</dbReference>
<dbReference type="Proteomes" id="UP000182375">
    <property type="component" value="Unassembled WGS sequence"/>
</dbReference>
<evidence type="ECO:0008006" key="3">
    <source>
        <dbReference type="Google" id="ProtNLM"/>
    </source>
</evidence>
<evidence type="ECO:0000313" key="2">
    <source>
        <dbReference type="Proteomes" id="UP000182375"/>
    </source>
</evidence>
<gene>
    <name evidence="1" type="ORF">SAMN04490357_0162</name>
</gene>
<sequence>MNDEKQKVDSGGPACETFMNALQSYAATYAVTAEVDRGYSAATTNGKELVMVDLVSHASAAQAHRTVEDVRTSSKSCPHLTATLDGGSGRMNLAPLAQPVMGDDSAIVRIGTEQNGAVVLVTTAIAQVGSTTLVVFDFSPKAYDYGVVDQVTKQAVTIVRNTSHG</sequence>
<accession>A0A1H4IDW3</accession>
<evidence type="ECO:0000313" key="1">
    <source>
        <dbReference type="EMBL" id="SEB31442.1"/>
    </source>
</evidence>
<dbReference type="RefSeq" id="WP_074990026.1">
    <property type="nucleotide sequence ID" value="NZ_FNTD01000003.1"/>
</dbReference>
<dbReference type="AlphaFoldDB" id="A0A1H4IDW3"/>